<comment type="caution">
    <text evidence="7">The sequence shown here is derived from an EMBL/GenBank/DDBJ whole genome shotgun (WGS) entry which is preliminary data.</text>
</comment>
<comment type="cofactor">
    <cofactor evidence="6">
        <name>Fe(2+)</name>
        <dbReference type="ChEBI" id="CHEBI:29033"/>
    </cofactor>
    <text evidence="6">Binds 1 Fe(2+) ion.</text>
</comment>
<dbReference type="HAMAP" id="MF_00163">
    <property type="entry name" value="Pep_deformylase"/>
    <property type="match status" value="1"/>
</dbReference>
<dbReference type="SUPFAM" id="SSF56420">
    <property type="entry name" value="Peptide deformylase"/>
    <property type="match status" value="1"/>
</dbReference>
<evidence type="ECO:0000256" key="5">
    <source>
        <dbReference type="ARBA" id="ARBA00023004"/>
    </source>
</evidence>
<dbReference type="PANTHER" id="PTHR10458">
    <property type="entry name" value="PEPTIDE DEFORMYLASE"/>
    <property type="match status" value="1"/>
</dbReference>
<gene>
    <name evidence="6" type="primary">def</name>
    <name evidence="7" type="ORF">ADINL_0072</name>
</gene>
<dbReference type="InterPro" id="IPR023635">
    <property type="entry name" value="Peptide_deformylase"/>
</dbReference>
<dbReference type="PANTHER" id="PTHR10458:SF21">
    <property type="entry name" value="PEPTIDE DEFORMYLASE"/>
    <property type="match status" value="1"/>
</dbReference>
<protein>
    <recommendedName>
        <fullName evidence="6">Peptide deformylase</fullName>
        <shortName evidence="6">PDF</shortName>
        <ecNumber evidence="6">3.5.1.88</ecNumber>
    </recommendedName>
    <alternativeName>
        <fullName evidence="6">Polypeptide deformylase</fullName>
    </alternativeName>
</protein>
<dbReference type="AlphaFoldDB" id="A0A063YAS0"/>
<feature type="binding site" evidence="6">
    <location>
        <position position="134"/>
    </location>
    <ligand>
        <name>Fe cation</name>
        <dbReference type="ChEBI" id="CHEBI:24875"/>
    </ligand>
</feature>
<dbReference type="OrthoDB" id="9804313at2"/>
<keyword evidence="4 6" id="KW-0648">Protein biosynthesis</keyword>
<feature type="binding site" evidence="6">
    <location>
        <position position="92"/>
    </location>
    <ligand>
        <name>Fe cation</name>
        <dbReference type="ChEBI" id="CHEBI:24875"/>
    </ligand>
</feature>
<evidence type="ECO:0000256" key="2">
    <source>
        <dbReference type="ARBA" id="ARBA00022723"/>
    </source>
</evidence>
<dbReference type="Proteomes" id="UP000027318">
    <property type="component" value="Unassembled WGS sequence"/>
</dbReference>
<sequence>MSKLNILEFPDPRLRTIAAPVEQVDDEIRQLVDDMFETMYAANGIGLAATQVNVHLQVVVIDLSEESNEPLVLINPSFTVIEEEKDEMQEGCLSVPGFYETVERPRRIRVESLDRDGKQQTFEADGLLAVCIQHELDHLNGKLFVDYLSRLKRERIRGKLEKQHKLDQQPQR</sequence>
<dbReference type="NCBIfam" id="TIGR00079">
    <property type="entry name" value="pept_deformyl"/>
    <property type="match status" value="1"/>
</dbReference>
<dbReference type="GO" id="GO:0046872">
    <property type="term" value="F:metal ion binding"/>
    <property type="evidence" value="ECO:0007669"/>
    <property type="project" value="UniProtKB-KW"/>
</dbReference>
<evidence type="ECO:0000313" key="7">
    <source>
        <dbReference type="EMBL" id="KDE41392.1"/>
    </source>
</evidence>
<dbReference type="STRING" id="267850.ADINL_0072"/>
<keyword evidence="2 6" id="KW-0479">Metal-binding</keyword>
<dbReference type="FunFam" id="3.90.45.10:FF:000001">
    <property type="entry name" value="Peptide deformylase"/>
    <property type="match status" value="1"/>
</dbReference>
<accession>A0A063YAS0</accession>
<evidence type="ECO:0000256" key="6">
    <source>
        <dbReference type="HAMAP-Rule" id="MF_00163"/>
    </source>
</evidence>
<comment type="function">
    <text evidence="6">Removes the formyl group from the N-terminal Met of newly synthesized proteins. Requires at least a dipeptide for an efficient rate of reaction. N-terminal L-methionine is a prerequisite for activity but the enzyme has broad specificity at other positions.</text>
</comment>
<organism evidence="7 8">
    <name type="scientific">Nitrincola lacisaponensis</name>
    <dbReference type="NCBI Taxonomy" id="267850"/>
    <lineage>
        <taxon>Bacteria</taxon>
        <taxon>Pseudomonadati</taxon>
        <taxon>Pseudomonadota</taxon>
        <taxon>Gammaproteobacteria</taxon>
        <taxon>Oceanospirillales</taxon>
        <taxon>Oceanospirillaceae</taxon>
        <taxon>Nitrincola</taxon>
    </lineage>
</organism>
<dbReference type="PRINTS" id="PR01576">
    <property type="entry name" value="PDEFORMYLASE"/>
</dbReference>
<comment type="similarity">
    <text evidence="1 6">Belongs to the polypeptide deformylase family.</text>
</comment>
<dbReference type="RefSeq" id="WP_036542349.1">
    <property type="nucleotide sequence ID" value="NZ_JBKBNO010000005.1"/>
</dbReference>
<dbReference type="EMBL" id="JMSZ01000001">
    <property type="protein sequence ID" value="KDE41392.1"/>
    <property type="molecule type" value="Genomic_DNA"/>
</dbReference>
<feature type="active site" evidence="6">
    <location>
        <position position="135"/>
    </location>
</feature>
<evidence type="ECO:0000256" key="3">
    <source>
        <dbReference type="ARBA" id="ARBA00022801"/>
    </source>
</evidence>
<reference evidence="7 8" key="1">
    <citation type="journal article" date="2005" name="Int. J. Syst. Evol. Microbiol.">
        <title>Nitrincola lacisaponensis gen. nov., sp. nov., a novel alkaliphilic bacterium isolated from an alkaline, saline lake.</title>
        <authorList>
            <person name="Dimitriu P.A."/>
            <person name="Shukla S.K."/>
            <person name="Conradt J."/>
            <person name="Marquez M.C."/>
            <person name="Ventosa A."/>
            <person name="Maglia A."/>
            <person name="Peyton B.M."/>
            <person name="Pinkart H.C."/>
            <person name="Mormile M.R."/>
        </authorList>
    </citation>
    <scope>NUCLEOTIDE SEQUENCE [LARGE SCALE GENOMIC DNA]</scope>
    <source>
        <strain evidence="7 8">4CA</strain>
    </source>
</reference>
<dbReference type="Pfam" id="PF01327">
    <property type="entry name" value="Pep_deformylase"/>
    <property type="match status" value="1"/>
</dbReference>
<keyword evidence="8" id="KW-1185">Reference proteome</keyword>
<keyword evidence="3 6" id="KW-0378">Hydrolase</keyword>
<dbReference type="GO" id="GO:0042586">
    <property type="term" value="F:peptide deformylase activity"/>
    <property type="evidence" value="ECO:0007669"/>
    <property type="project" value="UniProtKB-UniRule"/>
</dbReference>
<dbReference type="GO" id="GO:0006412">
    <property type="term" value="P:translation"/>
    <property type="evidence" value="ECO:0007669"/>
    <property type="project" value="UniProtKB-UniRule"/>
</dbReference>
<proteinExistence type="inferred from homology"/>
<evidence type="ECO:0000256" key="1">
    <source>
        <dbReference type="ARBA" id="ARBA00010759"/>
    </source>
</evidence>
<dbReference type="EC" id="3.5.1.88" evidence="6"/>
<feature type="binding site" evidence="6">
    <location>
        <position position="138"/>
    </location>
    <ligand>
        <name>Fe cation</name>
        <dbReference type="ChEBI" id="CHEBI:24875"/>
    </ligand>
</feature>
<dbReference type="CDD" id="cd00487">
    <property type="entry name" value="Pep_deformylase"/>
    <property type="match status" value="1"/>
</dbReference>
<name>A0A063YAS0_9GAMM</name>
<comment type="catalytic activity">
    <reaction evidence="6">
        <text>N-terminal N-formyl-L-methionyl-[peptide] + H2O = N-terminal L-methionyl-[peptide] + formate</text>
        <dbReference type="Rhea" id="RHEA:24420"/>
        <dbReference type="Rhea" id="RHEA-COMP:10639"/>
        <dbReference type="Rhea" id="RHEA-COMP:10640"/>
        <dbReference type="ChEBI" id="CHEBI:15377"/>
        <dbReference type="ChEBI" id="CHEBI:15740"/>
        <dbReference type="ChEBI" id="CHEBI:49298"/>
        <dbReference type="ChEBI" id="CHEBI:64731"/>
        <dbReference type="EC" id="3.5.1.88"/>
    </reaction>
</comment>
<keyword evidence="5 6" id="KW-0408">Iron</keyword>
<dbReference type="PIRSF" id="PIRSF004749">
    <property type="entry name" value="Pep_def"/>
    <property type="match status" value="1"/>
</dbReference>
<dbReference type="NCBIfam" id="NF001159">
    <property type="entry name" value="PRK00150.1-3"/>
    <property type="match status" value="1"/>
</dbReference>
<dbReference type="PATRIC" id="fig|267850.7.peg.72"/>
<dbReference type="Gene3D" id="3.90.45.10">
    <property type="entry name" value="Peptide deformylase"/>
    <property type="match status" value="1"/>
</dbReference>
<evidence type="ECO:0000256" key="4">
    <source>
        <dbReference type="ARBA" id="ARBA00022917"/>
    </source>
</evidence>
<evidence type="ECO:0000313" key="8">
    <source>
        <dbReference type="Proteomes" id="UP000027318"/>
    </source>
</evidence>
<dbReference type="InterPro" id="IPR036821">
    <property type="entry name" value="Peptide_deformylase_sf"/>
</dbReference>